<dbReference type="Proteomes" id="UP000042054">
    <property type="component" value="Unassembled WGS sequence"/>
</dbReference>
<dbReference type="RefSeq" id="WP_050535126.1">
    <property type="nucleotide sequence ID" value="NZ_CTKE01000013.1"/>
</dbReference>
<reference evidence="2 3" key="1">
    <citation type="submission" date="2015-03" db="EMBL/GenBank/DDBJ databases">
        <authorList>
            <person name="Murphy D."/>
        </authorList>
    </citation>
    <scope>NUCLEOTIDE SEQUENCE [LARGE SCALE GENOMIC DNA]</scope>
    <source>
        <strain evidence="2 3">68/02</strain>
    </source>
</reference>
<proteinExistence type="predicted"/>
<evidence type="ECO:0000313" key="3">
    <source>
        <dbReference type="Proteomes" id="UP000042054"/>
    </source>
</evidence>
<keyword evidence="1" id="KW-0812">Transmembrane</keyword>
<dbReference type="OrthoDB" id="10007933at2"/>
<evidence type="ECO:0000256" key="1">
    <source>
        <dbReference type="SAM" id="Phobius"/>
    </source>
</evidence>
<evidence type="ECO:0000313" key="2">
    <source>
        <dbReference type="EMBL" id="CQI92518.1"/>
    </source>
</evidence>
<accession>A0A0U1HUN5</accession>
<protein>
    <submittedName>
        <fullName evidence="2">Uncharacterized protein</fullName>
    </submittedName>
</protein>
<sequence length="161" mass="18710">MDNNNNVTIVVAIIAATGVIISVFVNLYINHINRSKSQNEWKREKLLTLVSEFIDAFNEEKKEQHAHDAYHPDYIREMVLSGFSGEESEKLIYRICMLIESNDADTIIELYNKMKKKVATDIESDWYSSARGNLEETLFKPDDKEIIQLIKHISRILKCMK</sequence>
<feature type="transmembrane region" description="Helical" evidence="1">
    <location>
        <begin position="6"/>
        <end position="29"/>
    </location>
</feature>
<name>A0A0U1HUN5_YERRO</name>
<organism evidence="2 3">
    <name type="scientific">Yersinia rohdei</name>
    <dbReference type="NCBI Taxonomy" id="29485"/>
    <lineage>
        <taxon>Bacteria</taxon>
        <taxon>Pseudomonadati</taxon>
        <taxon>Pseudomonadota</taxon>
        <taxon>Gammaproteobacteria</taxon>
        <taxon>Enterobacterales</taxon>
        <taxon>Yersiniaceae</taxon>
        <taxon>Yersinia</taxon>
    </lineage>
</organism>
<dbReference type="EMBL" id="CTKE01000013">
    <property type="protein sequence ID" value="CQI92518.1"/>
    <property type="molecule type" value="Genomic_DNA"/>
</dbReference>
<keyword evidence="1" id="KW-0472">Membrane</keyword>
<keyword evidence="1" id="KW-1133">Transmembrane helix</keyword>
<gene>
    <name evidence="2" type="ORF">ERS008555_02683</name>
</gene>
<dbReference type="AlphaFoldDB" id="A0A0U1HUN5"/>